<dbReference type="Proteomes" id="UP000799539">
    <property type="component" value="Unassembled WGS sequence"/>
</dbReference>
<dbReference type="AlphaFoldDB" id="A0A6A6F932"/>
<feature type="region of interest" description="Disordered" evidence="1">
    <location>
        <begin position="551"/>
        <end position="599"/>
    </location>
</feature>
<evidence type="ECO:0000256" key="1">
    <source>
        <dbReference type="SAM" id="MobiDB-lite"/>
    </source>
</evidence>
<name>A0A6A6F932_9PEZI</name>
<proteinExistence type="predicted"/>
<gene>
    <name evidence="2" type="ORF">CERZMDRAFT_86549</name>
</gene>
<feature type="region of interest" description="Disordered" evidence="1">
    <location>
        <begin position="421"/>
        <end position="447"/>
    </location>
</feature>
<feature type="compositionally biased region" description="Acidic residues" evidence="1">
    <location>
        <begin position="698"/>
        <end position="721"/>
    </location>
</feature>
<feature type="compositionally biased region" description="Polar residues" evidence="1">
    <location>
        <begin position="432"/>
        <end position="447"/>
    </location>
</feature>
<protein>
    <submittedName>
        <fullName evidence="2">Uncharacterized protein</fullName>
    </submittedName>
</protein>
<accession>A0A6A6F932</accession>
<feature type="region of interest" description="Disordered" evidence="1">
    <location>
        <begin position="287"/>
        <end position="371"/>
    </location>
</feature>
<feature type="region of interest" description="Disordered" evidence="1">
    <location>
        <begin position="687"/>
        <end position="721"/>
    </location>
</feature>
<evidence type="ECO:0000313" key="3">
    <source>
        <dbReference type="Proteomes" id="UP000799539"/>
    </source>
</evidence>
<dbReference type="OrthoDB" id="3648067at2759"/>
<feature type="region of interest" description="Disordered" evidence="1">
    <location>
        <begin position="625"/>
        <end position="670"/>
    </location>
</feature>
<keyword evidence="3" id="KW-1185">Reference proteome</keyword>
<feature type="compositionally biased region" description="Low complexity" evidence="1">
    <location>
        <begin position="560"/>
        <end position="570"/>
    </location>
</feature>
<reference evidence="2" key="1">
    <citation type="journal article" date="2020" name="Stud. Mycol.">
        <title>101 Dothideomycetes genomes: a test case for predicting lifestyles and emergence of pathogens.</title>
        <authorList>
            <person name="Haridas S."/>
            <person name="Albert R."/>
            <person name="Binder M."/>
            <person name="Bloem J."/>
            <person name="Labutti K."/>
            <person name="Salamov A."/>
            <person name="Andreopoulos B."/>
            <person name="Baker S."/>
            <person name="Barry K."/>
            <person name="Bills G."/>
            <person name="Bluhm B."/>
            <person name="Cannon C."/>
            <person name="Castanera R."/>
            <person name="Culley D."/>
            <person name="Daum C."/>
            <person name="Ezra D."/>
            <person name="Gonzalez J."/>
            <person name="Henrissat B."/>
            <person name="Kuo A."/>
            <person name="Liang C."/>
            <person name="Lipzen A."/>
            <person name="Lutzoni F."/>
            <person name="Magnuson J."/>
            <person name="Mondo S."/>
            <person name="Nolan M."/>
            <person name="Ohm R."/>
            <person name="Pangilinan J."/>
            <person name="Park H.-J."/>
            <person name="Ramirez L."/>
            <person name="Alfaro M."/>
            <person name="Sun H."/>
            <person name="Tritt A."/>
            <person name="Yoshinaga Y."/>
            <person name="Zwiers L.-H."/>
            <person name="Turgeon B."/>
            <person name="Goodwin S."/>
            <person name="Spatafora J."/>
            <person name="Crous P."/>
            <person name="Grigoriev I."/>
        </authorList>
    </citation>
    <scope>NUCLEOTIDE SEQUENCE</scope>
    <source>
        <strain evidence="2">SCOH1-5</strain>
    </source>
</reference>
<feature type="compositionally biased region" description="Low complexity" evidence="1">
    <location>
        <begin position="578"/>
        <end position="588"/>
    </location>
</feature>
<evidence type="ECO:0000313" key="2">
    <source>
        <dbReference type="EMBL" id="KAF2209901.1"/>
    </source>
</evidence>
<feature type="compositionally biased region" description="Basic and acidic residues" evidence="1">
    <location>
        <begin position="311"/>
        <end position="326"/>
    </location>
</feature>
<organism evidence="2 3">
    <name type="scientific">Cercospora zeae-maydis SCOH1-5</name>
    <dbReference type="NCBI Taxonomy" id="717836"/>
    <lineage>
        <taxon>Eukaryota</taxon>
        <taxon>Fungi</taxon>
        <taxon>Dikarya</taxon>
        <taxon>Ascomycota</taxon>
        <taxon>Pezizomycotina</taxon>
        <taxon>Dothideomycetes</taxon>
        <taxon>Dothideomycetidae</taxon>
        <taxon>Mycosphaerellales</taxon>
        <taxon>Mycosphaerellaceae</taxon>
        <taxon>Cercospora</taxon>
    </lineage>
</organism>
<dbReference type="EMBL" id="ML992684">
    <property type="protein sequence ID" value="KAF2209901.1"/>
    <property type="molecule type" value="Genomic_DNA"/>
</dbReference>
<feature type="compositionally biased region" description="Basic and acidic residues" evidence="1">
    <location>
        <begin position="342"/>
        <end position="360"/>
    </location>
</feature>
<sequence length="721" mass="80521">MKGERLGTDQQLEIAVYADGVRLPEYVLPGAKTHPNIAECFVPVEAGEEITVRGRFEGTTLAASFDLVVDGSFLQDSRINDKGARQHAVRTLRFERVYDCPSVKPGWTSQLQPPLDVYEADMFTQPIEESSIILAHIEDENKSLERPGVGSIQVVVNMKDTRPDERKDDAEWDIEGGGWIHRFQKPVRSSGIKPTYSMEVRRASSTPIKQKRSKTHRNHWNMHARFGTEPWGRFVFYYRSQTDIDKAQCVLREDKAQQLVELTEAHKLALAAAEAYDLVDEDMTGFTPRASGAASPGHSLPQTRKSKRLRGKLDLQKRHSPEEKPAKASLSDASDTYVADGLTRRQPGDMGVDRETEYGKRNPPPALATNQGTKVAENRGNVFMNPCKEAQDRTSAAKRRGRVGFQNRLTSGIGPLSHANSFIYSSAPKPNPTSKQTNAASPPQTSTNMALYPQQVIKLPELAEIIQLIGPEGISQRELNIYYNDIAKAENWVHTQSLYAKLRAEFNNRVAQVADSGTFKVTLKERYLNPPKTTTATSRQGTPAAANMVIPQSDRDPRAARVSAASADRTTALKRAASESATPEASATNKKVKTEGSHAAAMEAHRRYLDDIRAETAAYLEKAEKVKAAKAEKKARKEREKAERRERERIELERAEKERLEFERAEKEREELEMVALEEQALKEQLEAAEAFAKAEMEESESDDDEESVDGDTFEVQEEGG</sequence>